<evidence type="ECO:0000256" key="2">
    <source>
        <dbReference type="SAM" id="SignalP"/>
    </source>
</evidence>
<dbReference type="InterPro" id="IPR006311">
    <property type="entry name" value="TAT_signal"/>
</dbReference>
<feature type="chain" id="PRO_5046275204" evidence="2">
    <location>
        <begin position="32"/>
        <end position="1294"/>
    </location>
</feature>
<evidence type="ECO:0000259" key="4">
    <source>
        <dbReference type="PROSITE" id="PS51175"/>
    </source>
</evidence>
<dbReference type="SUPFAM" id="SSF52317">
    <property type="entry name" value="Class I glutamine amidotransferase-like"/>
    <property type="match status" value="1"/>
</dbReference>
<dbReference type="Pfam" id="PF06283">
    <property type="entry name" value="ThuA"/>
    <property type="match status" value="1"/>
</dbReference>
<dbReference type="Pfam" id="PF22888">
    <property type="entry name" value="FIMAH"/>
    <property type="match status" value="1"/>
</dbReference>
<dbReference type="InterPro" id="IPR013783">
    <property type="entry name" value="Ig-like_fold"/>
</dbReference>
<dbReference type="PANTHER" id="PTHR40469">
    <property type="entry name" value="SECRETED GLYCOSYL HYDROLASE"/>
    <property type="match status" value="1"/>
</dbReference>
<comment type="caution">
    <text evidence="5">The sequence shown here is derived from an EMBL/GenBank/DDBJ whole genome shotgun (WGS) entry which is preliminary data.</text>
</comment>
<keyword evidence="6" id="KW-1185">Reference proteome</keyword>
<dbReference type="Gene3D" id="2.120.10.30">
    <property type="entry name" value="TolB, C-terminal domain"/>
    <property type="match status" value="1"/>
</dbReference>
<dbReference type="InterPro" id="IPR008979">
    <property type="entry name" value="Galactose-bd-like_sf"/>
</dbReference>
<proteinExistence type="predicted"/>
<dbReference type="InterPro" id="IPR011041">
    <property type="entry name" value="Quinoprot_gluc/sorb_DH_b-prop"/>
</dbReference>
<dbReference type="CDD" id="cd04084">
    <property type="entry name" value="CBM6_xylanase-like"/>
    <property type="match status" value="1"/>
</dbReference>
<dbReference type="PROSITE" id="PS50093">
    <property type="entry name" value="PKD"/>
    <property type="match status" value="1"/>
</dbReference>
<feature type="domain" description="PKD" evidence="3">
    <location>
        <begin position="710"/>
        <end position="791"/>
    </location>
</feature>
<dbReference type="PANTHER" id="PTHR40469:SF2">
    <property type="entry name" value="GALACTOSE-BINDING DOMAIN-LIKE SUPERFAMILY PROTEIN"/>
    <property type="match status" value="1"/>
</dbReference>
<keyword evidence="1 2" id="KW-0732">Signal</keyword>
<feature type="domain" description="CBM6" evidence="4">
    <location>
        <begin position="902"/>
        <end position="1027"/>
    </location>
</feature>
<dbReference type="InterPro" id="IPR035986">
    <property type="entry name" value="PKD_dom_sf"/>
</dbReference>
<name>A0ABS4PRI3_9PSEU</name>
<dbReference type="SMART" id="SM00606">
    <property type="entry name" value="CBD_IV"/>
    <property type="match status" value="1"/>
</dbReference>
<organism evidence="5 6">
    <name type="scientific">Amycolatopsis magusensis</name>
    <dbReference type="NCBI Taxonomy" id="882444"/>
    <lineage>
        <taxon>Bacteria</taxon>
        <taxon>Bacillati</taxon>
        <taxon>Actinomycetota</taxon>
        <taxon>Actinomycetes</taxon>
        <taxon>Pseudonocardiales</taxon>
        <taxon>Pseudonocardiaceae</taxon>
        <taxon>Amycolatopsis</taxon>
    </lineage>
</organism>
<dbReference type="SUPFAM" id="SSF50952">
    <property type="entry name" value="Soluble quinoprotein glucose dehydrogenase"/>
    <property type="match status" value="1"/>
</dbReference>
<dbReference type="RefSeq" id="WP_209664880.1">
    <property type="nucleotide sequence ID" value="NZ_JAGGMS010000001.1"/>
</dbReference>
<dbReference type="InterPro" id="IPR006584">
    <property type="entry name" value="Cellulose-bd_IV"/>
</dbReference>
<dbReference type="NCBIfam" id="NF047446">
    <property type="entry name" value="barrel_OmpL47"/>
    <property type="match status" value="1"/>
</dbReference>
<evidence type="ECO:0000313" key="5">
    <source>
        <dbReference type="EMBL" id="MBP2181463.1"/>
    </source>
</evidence>
<dbReference type="InterPro" id="IPR005084">
    <property type="entry name" value="CBM6"/>
</dbReference>
<dbReference type="InterPro" id="IPR029010">
    <property type="entry name" value="ThuA-like"/>
</dbReference>
<dbReference type="SUPFAM" id="SSF49299">
    <property type="entry name" value="PKD domain"/>
    <property type="match status" value="1"/>
</dbReference>
<accession>A0ABS4PRI3</accession>
<dbReference type="Proteomes" id="UP000741013">
    <property type="component" value="Unassembled WGS sequence"/>
</dbReference>
<feature type="signal peptide" evidence="2">
    <location>
        <begin position="1"/>
        <end position="31"/>
    </location>
</feature>
<protein>
    <submittedName>
        <fullName evidence="5">Glucose/arabinose dehydrogenase/PKD repeat protein</fullName>
    </submittedName>
</protein>
<dbReference type="InterPro" id="IPR022409">
    <property type="entry name" value="PKD/Chitinase_dom"/>
</dbReference>
<dbReference type="InterPro" id="IPR058094">
    <property type="entry name" value="Ig-like_OmpL47-like"/>
</dbReference>
<dbReference type="Gene3D" id="2.60.120.260">
    <property type="entry name" value="Galactose-binding domain-like"/>
    <property type="match status" value="1"/>
</dbReference>
<evidence type="ECO:0000259" key="3">
    <source>
        <dbReference type="PROSITE" id="PS50093"/>
    </source>
</evidence>
<reference evidence="5 6" key="1">
    <citation type="submission" date="2021-03" db="EMBL/GenBank/DDBJ databases">
        <title>Sequencing the genomes of 1000 actinobacteria strains.</title>
        <authorList>
            <person name="Klenk H.-P."/>
        </authorList>
    </citation>
    <scope>NUCLEOTIDE SEQUENCE [LARGE SCALE GENOMIC DNA]</scope>
    <source>
        <strain evidence="5 6">DSM 45510</strain>
    </source>
</reference>
<dbReference type="SUPFAM" id="SSF49785">
    <property type="entry name" value="Galactose-binding domain-like"/>
    <property type="match status" value="1"/>
</dbReference>
<dbReference type="InterPro" id="IPR054470">
    <property type="entry name" value="FIMAH_dom"/>
</dbReference>
<sequence length="1294" mass="137034">MSIRRRILPKVGGSLLAGLLALGLVPAAAQAHPGHEQDPEFRALLFTKTAGYRHDSIPAGVAMFEQLAADNHFEVDHTEDSAVFNDAALATYDVVIMFQTSGMVWQNDAERAAIQKYVEDGGGIAAIHNATDMGIENEFPWWDELVNAGTHMPSHSPGVLPGTAKVVDKQHPSTAGLPERWNRAEEWYNFDKSIRGKAHVLVTADEQTYNPGQDAMGADHPISWCRDVGTSRVWSTAMGHPIGSYSEPEFVKHLLGGVRTAAKVVPADCAATVDTAFEKVPLDTNTKAPTAMDIAPDGRVFYTEILGQVKLFSPATGGTTTALDLPVYSGGEDGLVGLTLDPNFADNGWVYLYYSPPGTEEINRVSRFTVEGDVIVPGSESKLLDIPASRREEPGHTGGYLTFGPTGDLYIGVGDDTNPFASSGYSPIDERVGRELFDAQKTSANTNDLRGKILRVTPKAEGGYTVPEGNMFAPGTEKTLPEIYAMGFRNSFRFSVDTDGTIYAADYGPDARTADPNRGPDGQVEWNVIKEPGFYGWPYCTGNNIPYNDFDFATSTSGPKFDCANVVNTSPNNTGLTQLPPSKVAEVWYGYGPSENFPELGEGGSAPMAGPVYRFDPNLASDVKFPQYYDGKAFFYEWARNKVYTFSSDSEGKILEIAPWFASQTTLAPMDMRFGPDGAMYLLEWGGGYGRDNPDSGLYRIEHTQGNRSPLAKATASPTSGQTPLEVSFSSAGSVDPEGTDVTFSWTFGDGATSTEANPTHTYAAKGAYNAQLTVTDSTGKSGVANITVTVGNTAPTVDVAWPVEGGMFDFGDTVAFDVNVTDPEDGAIDCATVVVQPALGHDSHGHPLDPINACEGQFQTIVDDGHADANILYSVDASYTDKGTEGVPALNGRDTAVLQPKHKQAEFFTGSSGIRIVSQAGAESGRRIGDINGGDWISFKPVNFTGIDQVSLRASAPDGAGGSVELRAGAVDGALLANVPVPSTGGWDNYVQLPPVDLADFEGTTELFMVFRGGVGPFDLDSMKFIGNGVAVVDAQAPKTTAAFTAADGVNGWYRTTPTVTLTADDGAGSGVAGTEYRIGDGAWTPYTAPFTVPGEGEQVIAYRSTDKKGNVEAEGSSVLKIDAGAPALTVSGVQAGGSYGDSEVLGFAWEAGDPVSGLDTAAAVLDGKPVANGAPVALHTLSLGAHELVVTAKDKAGNVVTQKFGFTVTTSLTDVRALVEEFTAAGKIDQFTAAQLKLTLTTAKFLQDRNSPQGAAAVLSLFKHTVERKVADPAVRAVLVRDAQALIDGLRA</sequence>
<dbReference type="Pfam" id="PF18911">
    <property type="entry name" value="PKD_4"/>
    <property type="match status" value="1"/>
</dbReference>
<dbReference type="Pfam" id="PF03422">
    <property type="entry name" value="CBM_6"/>
    <property type="match status" value="1"/>
</dbReference>
<dbReference type="PROSITE" id="PS51175">
    <property type="entry name" value="CBM6"/>
    <property type="match status" value="1"/>
</dbReference>
<dbReference type="PROSITE" id="PS51318">
    <property type="entry name" value="TAT"/>
    <property type="match status" value="1"/>
</dbReference>
<dbReference type="InterPro" id="IPR011042">
    <property type="entry name" value="6-blade_b-propeller_TolB-like"/>
</dbReference>
<dbReference type="Gene3D" id="2.60.40.10">
    <property type="entry name" value="Immunoglobulins"/>
    <property type="match status" value="1"/>
</dbReference>
<dbReference type="Gene3D" id="3.40.50.880">
    <property type="match status" value="1"/>
</dbReference>
<dbReference type="Pfam" id="PF07995">
    <property type="entry name" value="GSDH"/>
    <property type="match status" value="1"/>
</dbReference>
<evidence type="ECO:0000256" key="1">
    <source>
        <dbReference type="ARBA" id="ARBA00022729"/>
    </source>
</evidence>
<evidence type="ECO:0000313" key="6">
    <source>
        <dbReference type="Proteomes" id="UP000741013"/>
    </source>
</evidence>
<gene>
    <name evidence="5" type="ORF">JOM49_002989</name>
</gene>
<dbReference type="CDD" id="cd00146">
    <property type="entry name" value="PKD"/>
    <property type="match status" value="1"/>
</dbReference>
<dbReference type="InterPro" id="IPR000601">
    <property type="entry name" value="PKD_dom"/>
</dbReference>
<dbReference type="EMBL" id="JAGGMS010000001">
    <property type="protein sequence ID" value="MBP2181463.1"/>
    <property type="molecule type" value="Genomic_DNA"/>
</dbReference>
<dbReference type="InterPro" id="IPR029062">
    <property type="entry name" value="Class_I_gatase-like"/>
</dbReference>
<dbReference type="InterPro" id="IPR012938">
    <property type="entry name" value="Glc/Sorbosone_DH"/>
</dbReference>
<dbReference type="SMART" id="SM00089">
    <property type="entry name" value="PKD"/>
    <property type="match status" value="1"/>
</dbReference>